<gene>
    <name evidence="1" type="ORF">GRX01_10895</name>
</gene>
<dbReference type="AlphaFoldDB" id="A0A6B0T0R9"/>
<accession>A0A6B0T0R9</accession>
<dbReference type="RefSeq" id="WP_159666989.1">
    <property type="nucleotide sequence ID" value="NZ_WUUS01000006.1"/>
</dbReference>
<proteinExistence type="predicted"/>
<reference evidence="1 2" key="1">
    <citation type="submission" date="2019-12" db="EMBL/GenBank/DDBJ databases">
        <title>Isolation and characterization of three novel carbon monoxide-oxidizing members of Halobacteria from salione crusts and soils.</title>
        <authorList>
            <person name="Myers M.R."/>
            <person name="King G.M."/>
        </authorList>
    </citation>
    <scope>NUCLEOTIDE SEQUENCE [LARGE SCALE GENOMIC DNA]</scope>
    <source>
        <strain evidence="1 2">WSA2</strain>
    </source>
</reference>
<evidence type="ECO:0000313" key="2">
    <source>
        <dbReference type="Proteomes" id="UP000437065"/>
    </source>
</evidence>
<evidence type="ECO:0000313" key="1">
    <source>
        <dbReference type="EMBL" id="MXR41840.1"/>
    </source>
</evidence>
<protein>
    <submittedName>
        <fullName evidence="1">Uncharacterized protein</fullName>
    </submittedName>
</protein>
<dbReference type="OrthoDB" id="275381at2157"/>
<name>A0A6B0T0R9_9EURY</name>
<comment type="caution">
    <text evidence="1">The sequence shown here is derived from an EMBL/GenBank/DDBJ whole genome shotgun (WGS) entry which is preliminary data.</text>
</comment>
<organism evidence="1 2">
    <name type="scientific">Halobaculum saliterrae</name>
    <dbReference type="NCBI Taxonomy" id="2073113"/>
    <lineage>
        <taxon>Archaea</taxon>
        <taxon>Methanobacteriati</taxon>
        <taxon>Methanobacteriota</taxon>
        <taxon>Stenosarchaea group</taxon>
        <taxon>Halobacteria</taxon>
        <taxon>Halobacteriales</taxon>
        <taxon>Haloferacaceae</taxon>
        <taxon>Halobaculum</taxon>
    </lineage>
</organism>
<keyword evidence="2" id="KW-1185">Reference proteome</keyword>
<dbReference type="EMBL" id="WUUS01000006">
    <property type="protein sequence ID" value="MXR41840.1"/>
    <property type="molecule type" value="Genomic_DNA"/>
</dbReference>
<dbReference type="Proteomes" id="UP000437065">
    <property type="component" value="Unassembled WGS sequence"/>
</dbReference>
<sequence length="94" mass="10018">MISIRKSGSIGVNRAAPEEFFGDNEGAVLYFDEDANRIGIEPVADADADDAAYTVSVTDSGGTIAPKAFLETYDLVRTSRRSTTPRGPTTTSSR</sequence>